<dbReference type="STRING" id="641524.ADICYQ_3357"/>
<gene>
    <name evidence="1" type="ORF">ADICYQ_3357</name>
</gene>
<dbReference type="Proteomes" id="UP000014974">
    <property type="component" value="Unassembled WGS sequence"/>
</dbReference>
<reference evidence="1 2" key="1">
    <citation type="journal article" date="2013" name="Genome Announc.">
        <title>Draft Genome Sequence of Cyclobacterium qasimii Strain M12-11BT, Isolated from Arctic Marine Sediment.</title>
        <authorList>
            <person name="Shivaji S."/>
            <person name="Ara S."/>
            <person name="Singh A."/>
            <person name="Kumar Pinnaka A."/>
        </authorList>
    </citation>
    <scope>NUCLEOTIDE SEQUENCE [LARGE SCALE GENOMIC DNA]</scope>
    <source>
        <strain evidence="1 2">M12-11B</strain>
    </source>
</reference>
<accession>S7WLF7</accession>
<name>S7WLF7_9BACT</name>
<sequence>MFNCYFSKLASENWMISSGIKKVNISRIYFTKWRKGLFSAGIC</sequence>
<evidence type="ECO:0000313" key="1">
    <source>
        <dbReference type="EMBL" id="EPR67569.1"/>
    </source>
</evidence>
<comment type="caution">
    <text evidence="1">The sequence shown here is derived from an EMBL/GenBank/DDBJ whole genome shotgun (WGS) entry which is preliminary data.</text>
</comment>
<proteinExistence type="predicted"/>
<evidence type="ECO:0000313" key="2">
    <source>
        <dbReference type="Proteomes" id="UP000014974"/>
    </source>
</evidence>
<dbReference type="EMBL" id="ATNM01000118">
    <property type="protein sequence ID" value="EPR67569.1"/>
    <property type="molecule type" value="Genomic_DNA"/>
</dbReference>
<organism evidence="1 2">
    <name type="scientific">Cyclobacterium qasimii M12-11B</name>
    <dbReference type="NCBI Taxonomy" id="641524"/>
    <lineage>
        <taxon>Bacteria</taxon>
        <taxon>Pseudomonadati</taxon>
        <taxon>Bacteroidota</taxon>
        <taxon>Cytophagia</taxon>
        <taxon>Cytophagales</taxon>
        <taxon>Cyclobacteriaceae</taxon>
        <taxon>Cyclobacterium</taxon>
    </lineage>
</organism>
<dbReference type="AlphaFoldDB" id="S7WLF7"/>
<protein>
    <submittedName>
        <fullName evidence="1">Uncharacterized protein</fullName>
    </submittedName>
</protein>